<dbReference type="InterPro" id="IPR016187">
    <property type="entry name" value="CTDL_fold"/>
</dbReference>
<dbReference type="STRING" id="670154.SAMN04488002_3765"/>
<dbReference type="Pfam" id="PF03781">
    <property type="entry name" value="FGE-sulfatase"/>
    <property type="match status" value="1"/>
</dbReference>
<organism evidence="3 4">
    <name type="scientific">Litoreibacter janthinus</name>
    <dbReference type="NCBI Taxonomy" id="670154"/>
    <lineage>
        <taxon>Bacteria</taxon>
        <taxon>Pseudomonadati</taxon>
        <taxon>Pseudomonadota</taxon>
        <taxon>Alphaproteobacteria</taxon>
        <taxon>Rhodobacterales</taxon>
        <taxon>Roseobacteraceae</taxon>
        <taxon>Litoreibacter</taxon>
    </lineage>
</organism>
<dbReference type="Proteomes" id="UP000199658">
    <property type="component" value="Unassembled WGS sequence"/>
</dbReference>
<evidence type="ECO:0000259" key="2">
    <source>
        <dbReference type="Pfam" id="PF03781"/>
    </source>
</evidence>
<protein>
    <submittedName>
        <fullName evidence="3">Formylglycine-generating enzyme, required for sulfatase activity, contains SUMF1/FGE domain</fullName>
    </submittedName>
</protein>
<evidence type="ECO:0000313" key="4">
    <source>
        <dbReference type="Proteomes" id="UP000199658"/>
    </source>
</evidence>
<gene>
    <name evidence="3" type="ORF">SAMN04488002_3765</name>
</gene>
<dbReference type="Gene3D" id="3.90.1580.10">
    <property type="entry name" value="paralog of FGE (formylglycine-generating enzyme)"/>
    <property type="match status" value="1"/>
</dbReference>
<dbReference type="InterPro" id="IPR005532">
    <property type="entry name" value="SUMF_dom"/>
</dbReference>
<evidence type="ECO:0000256" key="1">
    <source>
        <dbReference type="SAM" id="MobiDB-lite"/>
    </source>
</evidence>
<dbReference type="InterPro" id="IPR051043">
    <property type="entry name" value="Sulfatase_Mod_Factor_Kinase"/>
</dbReference>
<accession>A0A1I6IF40</accession>
<feature type="domain" description="Sulfatase-modifying factor enzyme-like" evidence="2">
    <location>
        <begin position="31"/>
        <end position="248"/>
    </location>
</feature>
<reference evidence="4" key="1">
    <citation type="submission" date="2016-10" db="EMBL/GenBank/DDBJ databases">
        <authorList>
            <person name="Varghese N."/>
            <person name="Submissions S."/>
        </authorList>
    </citation>
    <scope>NUCLEOTIDE SEQUENCE [LARGE SCALE GENOMIC DNA]</scope>
    <source>
        <strain evidence="4">DSM 26921</strain>
    </source>
</reference>
<keyword evidence="4" id="KW-1185">Reference proteome</keyword>
<dbReference type="PANTHER" id="PTHR23150">
    <property type="entry name" value="SULFATASE MODIFYING FACTOR 1, 2"/>
    <property type="match status" value="1"/>
</dbReference>
<dbReference type="AlphaFoldDB" id="A0A1I6IF40"/>
<name>A0A1I6IF40_9RHOB</name>
<sequence length="327" mass="35968">MGSIFGSDFKDYTPPKASDANISALVERVLADMVFIPGGSFLFGNVPVPVEVDGEIREELIYGPAVDPDRAPITLDGYYAARFEITNHDFDLYAAANDLPLRPDNPIHHGRQGPYPAVLAHHQAESYCAWLAELTGQPFALPTSEQWEFAARSGGQAVAYATQDGTYDYLEQLYRQTLDDQPNTPHLPDAYPPNPYGLYAMSSNLAEWVADEWLDTDGFPLKDGATGDPESRDRRVWRGAAYTSQASLNSIFMFGAAGPSTRSKTLEINEDMAPYFEPDHPIIYWGREIGARCVVNVASAPADSGFGRNAGPVPDDFPKPFAPLERR</sequence>
<dbReference type="PANTHER" id="PTHR23150:SF19">
    <property type="entry name" value="FORMYLGLYCINE-GENERATING ENZYME"/>
    <property type="match status" value="1"/>
</dbReference>
<dbReference type="EMBL" id="FOYO01000003">
    <property type="protein sequence ID" value="SFR65249.1"/>
    <property type="molecule type" value="Genomic_DNA"/>
</dbReference>
<dbReference type="SUPFAM" id="SSF56436">
    <property type="entry name" value="C-type lectin-like"/>
    <property type="match status" value="1"/>
</dbReference>
<proteinExistence type="predicted"/>
<evidence type="ECO:0000313" key="3">
    <source>
        <dbReference type="EMBL" id="SFR65249.1"/>
    </source>
</evidence>
<feature type="region of interest" description="Disordered" evidence="1">
    <location>
        <begin position="305"/>
        <end position="327"/>
    </location>
</feature>
<dbReference type="InterPro" id="IPR042095">
    <property type="entry name" value="SUMF_sf"/>
</dbReference>
<dbReference type="GO" id="GO:0120147">
    <property type="term" value="F:formylglycine-generating oxidase activity"/>
    <property type="evidence" value="ECO:0007669"/>
    <property type="project" value="TreeGrafter"/>
</dbReference>